<feature type="domain" description="UspA" evidence="3">
    <location>
        <begin position="150"/>
        <end position="273"/>
    </location>
</feature>
<dbReference type="PANTHER" id="PTHR46268">
    <property type="entry name" value="STRESS RESPONSE PROTEIN NHAX"/>
    <property type="match status" value="1"/>
</dbReference>
<evidence type="ECO:0000256" key="1">
    <source>
        <dbReference type="ARBA" id="ARBA00008791"/>
    </source>
</evidence>
<dbReference type="PANTHER" id="PTHR46268:SF6">
    <property type="entry name" value="UNIVERSAL STRESS PROTEIN UP12"/>
    <property type="match status" value="1"/>
</dbReference>
<comment type="caution">
    <text evidence="4">The sequence shown here is derived from an EMBL/GenBank/DDBJ whole genome shotgun (WGS) entry which is preliminary data.</text>
</comment>
<evidence type="ECO:0000313" key="5">
    <source>
        <dbReference type="Proteomes" id="UP000732378"/>
    </source>
</evidence>
<feature type="region of interest" description="Disordered" evidence="2">
    <location>
        <begin position="273"/>
        <end position="294"/>
    </location>
</feature>
<dbReference type="PRINTS" id="PR01438">
    <property type="entry name" value="UNVRSLSTRESS"/>
</dbReference>
<dbReference type="EMBL" id="JAFBBZ010000001">
    <property type="protein sequence ID" value="MBM7506686.1"/>
    <property type="molecule type" value="Genomic_DNA"/>
</dbReference>
<dbReference type="Gene3D" id="3.40.50.12370">
    <property type="match status" value="1"/>
</dbReference>
<dbReference type="Pfam" id="PF00582">
    <property type="entry name" value="Usp"/>
    <property type="match status" value="2"/>
</dbReference>
<dbReference type="CDD" id="cd00293">
    <property type="entry name" value="USP-like"/>
    <property type="match status" value="2"/>
</dbReference>
<dbReference type="InterPro" id="IPR006015">
    <property type="entry name" value="Universal_stress_UspA"/>
</dbReference>
<comment type="similarity">
    <text evidence="1">Belongs to the universal stress protein A family.</text>
</comment>
<protein>
    <submittedName>
        <fullName evidence="4">Nucleotide-binding universal stress UspA family protein</fullName>
    </submittedName>
</protein>
<organism evidence="4 5">
    <name type="scientific">Nocardioides salarius</name>
    <dbReference type="NCBI Taxonomy" id="374513"/>
    <lineage>
        <taxon>Bacteria</taxon>
        <taxon>Bacillati</taxon>
        <taxon>Actinomycetota</taxon>
        <taxon>Actinomycetes</taxon>
        <taxon>Propionibacteriales</taxon>
        <taxon>Nocardioidaceae</taxon>
        <taxon>Nocardioides</taxon>
    </lineage>
</organism>
<proteinExistence type="inferred from homology"/>
<keyword evidence="5" id="KW-1185">Reference proteome</keyword>
<evidence type="ECO:0000313" key="4">
    <source>
        <dbReference type="EMBL" id="MBM7506686.1"/>
    </source>
</evidence>
<dbReference type="SUPFAM" id="SSF52402">
    <property type="entry name" value="Adenine nucleotide alpha hydrolases-like"/>
    <property type="match status" value="2"/>
</dbReference>
<reference evidence="4 5" key="1">
    <citation type="submission" date="2021-01" db="EMBL/GenBank/DDBJ databases">
        <title>Sequencing the genomes of 1000 actinobacteria strains.</title>
        <authorList>
            <person name="Klenk H.-P."/>
        </authorList>
    </citation>
    <scope>NUCLEOTIDE SEQUENCE [LARGE SCALE GENOMIC DNA]</scope>
    <source>
        <strain evidence="4 5">DSM 18239</strain>
    </source>
</reference>
<dbReference type="RefSeq" id="WP_193669199.1">
    <property type="nucleotide sequence ID" value="NZ_JACDTV010000008.1"/>
</dbReference>
<feature type="domain" description="UspA" evidence="3">
    <location>
        <begin position="20"/>
        <end position="139"/>
    </location>
</feature>
<dbReference type="InterPro" id="IPR006016">
    <property type="entry name" value="UspA"/>
</dbReference>
<gene>
    <name evidence="4" type="ORF">JOE61_000500</name>
</gene>
<accession>A0ABS2M6A7</accession>
<sequence>MAPTSPPATADPTHAPPRPRVLVAVGGSDPGSAARWAAREAVRGGATVHLLQVAPTTLAREQGRTALRTAAAACFDEVGDRVRVETEQAVGHPPEVLVAAAPAARLVVTGRRDSSSWHSTGSVSAALADLTDVAMCVVPPSWSAPRRSLVAVGLDPDRPDRAALTEAVRRARLGRAVLRVLVHRPGSLAPDPVAGPDALRRRAQEVLAECGGDACDVEVSVDEGHPSSGLLAAARTADLLVLGRREHRGGPATYLGPVARAVLPWAECPVVLSRPERDRAPGPARVPAGEDLGP</sequence>
<evidence type="ECO:0000256" key="2">
    <source>
        <dbReference type="SAM" id="MobiDB-lite"/>
    </source>
</evidence>
<evidence type="ECO:0000259" key="3">
    <source>
        <dbReference type="Pfam" id="PF00582"/>
    </source>
</evidence>
<name>A0ABS2M6A7_9ACTN</name>
<dbReference type="Proteomes" id="UP000732378">
    <property type="component" value="Unassembled WGS sequence"/>
</dbReference>